<evidence type="ECO:0000256" key="3">
    <source>
        <dbReference type="SAM" id="SignalP"/>
    </source>
</evidence>
<dbReference type="InterPro" id="IPR008397">
    <property type="entry name" value="Alginate_lyase_dom"/>
</dbReference>
<gene>
    <name evidence="5" type="ORF">VM1G_09650</name>
</gene>
<sequence length="398" mass="43907">MHLPIIASALSTLLLLLPIQAAYVHPGLLHTADDFARVRAKVNAEAEPWLTGYNKLTASQYAQSTYVNRAQAIVYRGADGVDAQNYPNLYRDAAAAYQLGLRWKITNDTAYADAAAAILSAWGSTLAHIYGSSDKYLASGIYGYEMANAAEILRDYEPWYSANFTMFSDMMSTVFLRMNMNFFARHNDAKVDHYWANWDLCNIASAMAIGVLTDNTTAYEYALNYFKTTGAGNGQINKAIWKLYTEEGSTKVLGQNQEAGRDQGHAMLDFALLGVIAQQAYNQGDDLFTYNGSIILAGSEYAAKYNLGYDVPYTTYTNSDVTQTVISNSSRGNIRPIWELLYAHYGVLNDMNATWTKQYRDLVVSDGSGAEGGGGYYGTTSGGFDQLGFGTLMYRLDE</sequence>
<dbReference type="AlphaFoldDB" id="A0A194WBH0"/>
<protein>
    <recommendedName>
        <fullName evidence="4">Alginate lyase domain-containing protein</fullName>
    </recommendedName>
</protein>
<dbReference type="Gene3D" id="1.50.10.100">
    <property type="entry name" value="Chondroitin AC/alginate lyase"/>
    <property type="match status" value="1"/>
</dbReference>
<proteinExistence type="predicted"/>
<feature type="signal peptide" evidence="3">
    <location>
        <begin position="1"/>
        <end position="21"/>
    </location>
</feature>
<evidence type="ECO:0000313" key="6">
    <source>
        <dbReference type="Proteomes" id="UP000078559"/>
    </source>
</evidence>
<feature type="domain" description="Alginate lyase" evidence="4">
    <location>
        <begin position="59"/>
        <end position="305"/>
    </location>
</feature>
<dbReference type="EMBL" id="CM003108">
    <property type="protein sequence ID" value="KUI73692.1"/>
    <property type="molecule type" value="Genomic_DNA"/>
</dbReference>
<feature type="chain" id="PRO_5008267298" description="Alginate lyase domain-containing protein" evidence="3">
    <location>
        <begin position="22"/>
        <end position="398"/>
    </location>
</feature>
<dbReference type="SUPFAM" id="SSF48230">
    <property type="entry name" value="Chondroitin AC/alginate lyase"/>
    <property type="match status" value="1"/>
</dbReference>
<keyword evidence="1 3" id="KW-0732">Signal</keyword>
<dbReference type="SMR" id="A0A194WBH0"/>
<evidence type="ECO:0000256" key="1">
    <source>
        <dbReference type="ARBA" id="ARBA00022729"/>
    </source>
</evidence>
<dbReference type="Pfam" id="PF05426">
    <property type="entry name" value="Alginate_lyase"/>
    <property type="match status" value="1"/>
</dbReference>
<name>A0A194WBH0_CYTMA</name>
<dbReference type="OrthoDB" id="5302720at2759"/>
<dbReference type="GO" id="GO:0042597">
    <property type="term" value="C:periplasmic space"/>
    <property type="evidence" value="ECO:0007669"/>
    <property type="project" value="InterPro"/>
</dbReference>
<evidence type="ECO:0000256" key="2">
    <source>
        <dbReference type="ARBA" id="ARBA00023239"/>
    </source>
</evidence>
<keyword evidence="6" id="KW-1185">Reference proteome</keyword>
<dbReference type="InterPro" id="IPR008929">
    <property type="entry name" value="Chondroitin_lyas"/>
</dbReference>
<accession>A0A194WBH0</accession>
<keyword evidence="2" id="KW-0456">Lyase</keyword>
<dbReference type="Proteomes" id="UP000078559">
    <property type="component" value="Chromosome 11"/>
</dbReference>
<reference evidence="5" key="1">
    <citation type="submission" date="2014-12" db="EMBL/GenBank/DDBJ databases">
        <title>Genome Sequence of Valsa Canker Pathogens Uncovers a Specific Adaption of Colonization on Woody Bark.</title>
        <authorList>
            <person name="Yin Z."/>
            <person name="Liu H."/>
            <person name="Gao X."/>
            <person name="Li Z."/>
            <person name="Song N."/>
            <person name="Ke X."/>
            <person name="Dai Q."/>
            <person name="Wu Y."/>
            <person name="Sun Y."/>
            <person name="Xu J.-R."/>
            <person name="Kang Z.K."/>
            <person name="Wang L."/>
            <person name="Huang L."/>
        </authorList>
    </citation>
    <scope>NUCLEOTIDE SEQUENCE [LARGE SCALE GENOMIC DNA]</scope>
    <source>
        <strain evidence="5">03-8</strain>
    </source>
</reference>
<evidence type="ECO:0000259" key="4">
    <source>
        <dbReference type="Pfam" id="PF05426"/>
    </source>
</evidence>
<organism evidence="5 6">
    <name type="scientific">Cytospora mali</name>
    <name type="common">Apple Valsa canker fungus</name>
    <name type="synonym">Valsa mali</name>
    <dbReference type="NCBI Taxonomy" id="578113"/>
    <lineage>
        <taxon>Eukaryota</taxon>
        <taxon>Fungi</taxon>
        <taxon>Dikarya</taxon>
        <taxon>Ascomycota</taxon>
        <taxon>Pezizomycotina</taxon>
        <taxon>Sordariomycetes</taxon>
        <taxon>Sordariomycetidae</taxon>
        <taxon>Diaporthales</taxon>
        <taxon>Cytosporaceae</taxon>
        <taxon>Cytospora</taxon>
    </lineage>
</organism>
<dbReference type="GO" id="GO:0016829">
    <property type="term" value="F:lyase activity"/>
    <property type="evidence" value="ECO:0007669"/>
    <property type="project" value="UniProtKB-KW"/>
</dbReference>
<evidence type="ECO:0000313" key="5">
    <source>
        <dbReference type="EMBL" id="KUI73692.1"/>
    </source>
</evidence>